<gene>
    <name evidence="1" type="ORF">E2C01_041972</name>
</gene>
<dbReference type="Proteomes" id="UP000324222">
    <property type="component" value="Unassembled WGS sequence"/>
</dbReference>
<accession>A0A5B7FS44</accession>
<sequence>MFRPASLCHGPCQLSIHLRPSPLLTFIASTESLQPPYTALACDKFNAFPCQPPLILPRPWQSPPSPPVSPANGRTLPYSLTTPLPLIMPNFAPFPPISASSTIALTIASKFLVHCIIPKQHLRLLSSSIR</sequence>
<dbReference type="EMBL" id="VSRR010008160">
    <property type="protein sequence ID" value="MPC48205.1"/>
    <property type="molecule type" value="Genomic_DNA"/>
</dbReference>
<proteinExistence type="predicted"/>
<protein>
    <submittedName>
        <fullName evidence="1">Uncharacterized protein</fullName>
    </submittedName>
</protein>
<reference evidence="1 2" key="1">
    <citation type="submission" date="2019-05" db="EMBL/GenBank/DDBJ databases">
        <title>Another draft genome of Portunus trituberculatus and its Hox gene families provides insights of decapod evolution.</title>
        <authorList>
            <person name="Jeong J.-H."/>
            <person name="Song I."/>
            <person name="Kim S."/>
            <person name="Choi T."/>
            <person name="Kim D."/>
            <person name="Ryu S."/>
            <person name="Kim W."/>
        </authorList>
    </citation>
    <scope>NUCLEOTIDE SEQUENCE [LARGE SCALE GENOMIC DNA]</scope>
    <source>
        <tissue evidence="1">Muscle</tissue>
    </source>
</reference>
<dbReference type="AlphaFoldDB" id="A0A5B7FS44"/>
<evidence type="ECO:0000313" key="2">
    <source>
        <dbReference type="Proteomes" id="UP000324222"/>
    </source>
</evidence>
<name>A0A5B7FS44_PORTR</name>
<evidence type="ECO:0000313" key="1">
    <source>
        <dbReference type="EMBL" id="MPC48205.1"/>
    </source>
</evidence>
<organism evidence="1 2">
    <name type="scientific">Portunus trituberculatus</name>
    <name type="common">Swimming crab</name>
    <name type="synonym">Neptunus trituberculatus</name>
    <dbReference type="NCBI Taxonomy" id="210409"/>
    <lineage>
        <taxon>Eukaryota</taxon>
        <taxon>Metazoa</taxon>
        <taxon>Ecdysozoa</taxon>
        <taxon>Arthropoda</taxon>
        <taxon>Crustacea</taxon>
        <taxon>Multicrustacea</taxon>
        <taxon>Malacostraca</taxon>
        <taxon>Eumalacostraca</taxon>
        <taxon>Eucarida</taxon>
        <taxon>Decapoda</taxon>
        <taxon>Pleocyemata</taxon>
        <taxon>Brachyura</taxon>
        <taxon>Eubrachyura</taxon>
        <taxon>Portunoidea</taxon>
        <taxon>Portunidae</taxon>
        <taxon>Portuninae</taxon>
        <taxon>Portunus</taxon>
    </lineage>
</organism>
<comment type="caution">
    <text evidence="1">The sequence shown here is derived from an EMBL/GenBank/DDBJ whole genome shotgun (WGS) entry which is preliminary data.</text>
</comment>
<keyword evidence="2" id="KW-1185">Reference proteome</keyword>